<dbReference type="SUPFAM" id="SSF54292">
    <property type="entry name" value="2Fe-2S ferredoxin-like"/>
    <property type="match status" value="1"/>
</dbReference>
<organism evidence="2 3">
    <name type="scientific">Pseudonocardia asaccharolytica DSM 44247 = NBRC 16224</name>
    <dbReference type="NCBI Taxonomy" id="1123024"/>
    <lineage>
        <taxon>Bacteria</taxon>
        <taxon>Bacillati</taxon>
        <taxon>Actinomycetota</taxon>
        <taxon>Actinomycetes</taxon>
        <taxon>Pseudonocardiales</taxon>
        <taxon>Pseudonocardiaceae</taxon>
        <taxon>Pseudonocardia</taxon>
    </lineage>
</organism>
<name>A0A511D2S3_9PSEU</name>
<dbReference type="Proteomes" id="UP000321328">
    <property type="component" value="Unassembled WGS sequence"/>
</dbReference>
<accession>A0A511D2S3</accession>
<evidence type="ECO:0000313" key="2">
    <source>
        <dbReference type="EMBL" id="GEL18823.1"/>
    </source>
</evidence>
<evidence type="ECO:0000259" key="1">
    <source>
        <dbReference type="PROSITE" id="PS51085"/>
    </source>
</evidence>
<gene>
    <name evidence="2" type="ORF">PA7_26600</name>
</gene>
<dbReference type="GO" id="GO:0051537">
    <property type="term" value="F:2 iron, 2 sulfur cluster binding"/>
    <property type="evidence" value="ECO:0007669"/>
    <property type="project" value="InterPro"/>
</dbReference>
<evidence type="ECO:0000313" key="3">
    <source>
        <dbReference type="Proteomes" id="UP000321328"/>
    </source>
</evidence>
<dbReference type="AlphaFoldDB" id="A0A511D2S3"/>
<dbReference type="InterPro" id="IPR001041">
    <property type="entry name" value="2Fe-2S_ferredoxin-type"/>
</dbReference>
<dbReference type="STRING" id="1123024.GCA_000423625_01742"/>
<dbReference type="Gene3D" id="3.10.20.30">
    <property type="match status" value="1"/>
</dbReference>
<dbReference type="Pfam" id="PF00111">
    <property type="entry name" value="Fer2"/>
    <property type="match status" value="1"/>
</dbReference>
<reference evidence="2 3" key="1">
    <citation type="submission" date="2019-07" db="EMBL/GenBank/DDBJ databases">
        <title>Whole genome shotgun sequence of Pseudonocardia asaccharolytica NBRC 16224.</title>
        <authorList>
            <person name="Hosoyama A."/>
            <person name="Uohara A."/>
            <person name="Ohji S."/>
            <person name="Ichikawa N."/>
        </authorList>
    </citation>
    <scope>NUCLEOTIDE SEQUENCE [LARGE SCALE GENOMIC DNA]</scope>
    <source>
        <strain evidence="2 3">NBRC 16224</strain>
    </source>
</reference>
<dbReference type="InterPro" id="IPR012675">
    <property type="entry name" value="Beta-grasp_dom_sf"/>
</dbReference>
<dbReference type="CDD" id="cd00207">
    <property type="entry name" value="fer2"/>
    <property type="match status" value="1"/>
</dbReference>
<feature type="domain" description="2Fe-2S ferredoxin-type" evidence="1">
    <location>
        <begin position="12"/>
        <end position="103"/>
    </location>
</feature>
<comment type="caution">
    <text evidence="2">The sequence shown here is derived from an EMBL/GenBank/DDBJ whole genome shotgun (WGS) entry which is preliminary data.</text>
</comment>
<dbReference type="EMBL" id="BJVI01000026">
    <property type="protein sequence ID" value="GEL18823.1"/>
    <property type="molecule type" value="Genomic_DNA"/>
</dbReference>
<dbReference type="InterPro" id="IPR006058">
    <property type="entry name" value="2Fe2S_fd_BS"/>
</dbReference>
<proteinExistence type="predicted"/>
<dbReference type="InterPro" id="IPR036010">
    <property type="entry name" value="2Fe-2S_ferredoxin-like_sf"/>
</dbReference>
<keyword evidence="3" id="KW-1185">Reference proteome</keyword>
<dbReference type="PROSITE" id="PS51085">
    <property type="entry name" value="2FE2S_FER_2"/>
    <property type="match status" value="1"/>
</dbReference>
<dbReference type="PROSITE" id="PS00197">
    <property type="entry name" value="2FE2S_FER_1"/>
    <property type="match status" value="1"/>
</dbReference>
<sequence length="115" mass="12426">MPISQDPGQKRAEVTVLPDGVSVDAEDGETVLRALSRAGLRYRVGCRRGGCGICKVRLVLGEVAYERPIATTVLSDEERIEGICLSCRAIPITSIAIELQEGDRLRKVLGFAFPA</sequence>
<protein>
    <recommendedName>
        <fullName evidence="1">2Fe-2S ferredoxin-type domain-containing protein</fullName>
    </recommendedName>
</protein>